<dbReference type="InterPro" id="IPR003439">
    <property type="entry name" value="ABC_transporter-like_ATP-bd"/>
</dbReference>
<organism evidence="5 6">
    <name type="scientific">Nonlabens agnitus</name>
    <dbReference type="NCBI Taxonomy" id="870484"/>
    <lineage>
        <taxon>Bacteria</taxon>
        <taxon>Pseudomonadati</taxon>
        <taxon>Bacteroidota</taxon>
        <taxon>Flavobacteriia</taxon>
        <taxon>Flavobacteriales</taxon>
        <taxon>Flavobacteriaceae</taxon>
        <taxon>Nonlabens</taxon>
    </lineage>
</organism>
<dbReference type="EMBL" id="MQUC01000003">
    <property type="protein sequence ID" value="PRP67835.1"/>
    <property type="molecule type" value="Genomic_DNA"/>
</dbReference>
<keyword evidence="2" id="KW-0547">Nucleotide-binding</keyword>
<proteinExistence type="predicted"/>
<name>A0A2S9WWI9_9FLAO</name>
<reference evidence="5 6" key="1">
    <citation type="submission" date="2016-11" db="EMBL/GenBank/DDBJ databases">
        <title>Trade-off between light-utilization and light-protection in marine flavobacteria.</title>
        <authorList>
            <person name="Kumagai Y."/>
        </authorList>
    </citation>
    <scope>NUCLEOTIDE SEQUENCE [LARGE SCALE GENOMIC DNA]</scope>
    <source>
        <strain evidence="5 6">JCM 17109</strain>
    </source>
</reference>
<dbReference type="InterPro" id="IPR051782">
    <property type="entry name" value="ABC_Transporter_VariousFunc"/>
</dbReference>
<evidence type="ECO:0000313" key="5">
    <source>
        <dbReference type="EMBL" id="PRP67835.1"/>
    </source>
</evidence>
<dbReference type="Pfam" id="PF00005">
    <property type="entry name" value="ABC_tran"/>
    <property type="match status" value="1"/>
</dbReference>
<dbReference type="PANTHER" id="PTHR42939:SF1">
    <property type="entry name" value="ABC TRANSPORTER ATP-BINDING PROTEIN ALBC-RELATED"/>
    <property type="match status" value="1"/>
</dbReference>
<dbReference type="PROSITE" id="PS50893">
    <property type="entry name" value="ABC_TRANSPORTER_2"/>
    <property type="match status" value="1"/>
</dbReference>
<dbReference type="AlphaFoldDB" id="A0A2S9WWI9"/>
<keyword evidence="6" id="KW-1185">Reference proteome</keyword>
<dbReference type="OrthoDB" id="9801987at2"/>
<dbReference type="RefSeq" id="WP_105983535.1">
    <property type="nucleotide sequence ID" value="NZ_MQUC01000003.1"/>
</dbReference>
<accession>A0A2S9WWI9</accession>
<sequence length="219" mass="25435">MDKHTLYIKNLQLSYGRKTILDQIDFKLKTGDIHGLLGLNGAGKSSLMQSLSGSNKKADYHAFVDEHSVDLTQQHLQHVAYLPQDPFVIKGVKVTDVVQFWYPDHENQDKILYEPMLHSMHHKKVGILSMGERRFLEFLLVFYLPHPFLMLDEPFSGLAPLQIQRVQELIKEKGSQKGILISDHYYKNILQITSHNWMLRHGKLSLIKTDEVDKVYRKK</sequence>
<evidence type="ECO:0000259" key="4">
    <source>
        <dbReference type="PROSITE" id="PS50893"/>
    </source>
</evidence>
<keyword evidence="1" id="KW-0813">Transport</keyword>
<comment type="caution">
    <text evidence="5">The sequence shown here is derived from an EMBL/GenBank/DDBJ whole genome shotgun (WGS) entry which is preliminary data.</text>
</comment>
<gene>
    <name evidence="5" type="ORF">BST86_12385</name>
</gene>
<dbReference type="Gene3D" id="3.40.50.300">
    <property type="entry name" value="P-loop containing nucleotide triphosphate hydrolases"/>
    <property type="match status" value="1"/>
</dbReference>
<protein>
    <recommendedName>
        <fullName evidence="4">ABC transporter domain-containing protein</fullName>
    </recommendedName>
</protein>
<dbReference type="GO" id="GO:0016887">
    <property type="term" value="F:ATP hydrolysis activity"/>
    <property type="evidence" value="ECO:0007669"/>
    <property type="project" value="InterPro"/>
</dbReference>
<dbReference type="PANTHER" id="PTHR42939">
    <property type="entry name" value="ABC TRANSPORTER ATP-BINDING PROTEIN ALBC-RELATED"/>
    <property type="match status" value="1"/>
</dbReference>
<evidence type="ECO:0000256" key="3">
    <source>
        <dbReference type="ARBA" id="ARBA00022840"/>
    </source>
</evidence>
<keyword evidence="3" id="KW-0067">ATP-binding</keyword>
<evidence type="ECO:0000256" key="1">
    <source>
        <dbReference type="ARBA" id="ARBA00022448"/>
    </source>
</evidence>
<dbReference type="GO" id="GO:0005524">
    <property type="term" value="F:ATP binding"/>
    <property type="evidence" value="ECO:0007669"/>
    <property type="project" value="UniProtKB-KW"/>
</dbReference>
<feature type="domain" description="ABC transporter" evidence="4">
    <location>
        <begin position="6"/>
        <end position="219"/>
    </location>
</feature>
<dbReference type="SUPFAM" id="SSF52540">
    <property type="entry name" value="P-loop containing nucleoside triphosphate hydrolases"/>
    <property type="match status" value="1"/>
</dbReference>
<dbReference type="InterPro" id="IPR027417">
    <property type="entry name" value="P-loop_NTPase"/>
</dbReference>
<evidence type="ECO:0000256" key="2">
    <source>
        <dbReference type="ARBA" id="ARBA00022741"/>
    </source>
</evidence>
<evidence type="ECO:0000313" key="6">
    <source>
        <dbReference type="Proteomes" id="UP000239532"/>
    </source>
</evidence>
<dbReference type="Proteomes" id="UP000239532">
    <property type="component" value="Unassembled WGS sequence"/>
</dbReference>